<dbReference type="OrthoDB" id="9796554at2"/>
<dbReference type="AlphaFoldDB" id="A0A221VX47"/>
<proteinExistence type="predicted"/>
<dbReference type="GO" id="GO:0017004">
    <property type="term" value="P:cytochrome complex assembly"/>
    <property type="evidence" value="ECO:0007669"/>
    <property type="project" value="UniProtKB-KW"/>
</dbReference>
<gene>
    <name evidence="6" type="primary">resA2</name>
    <name evidence="6" type="ORF">AHOG_02325</name>
</gene>
<keyword evidence="7" id="KW-1185">Reference proteome</keyword>
<keyword evidence="2" id="KW-0201">Cytochrome c-type biogenesis</keyword>
<evidence type="ECO:0000256" key="1">
    <source>
        <dbReference type="ARBA" id="ARBA00004196"/>
    </source>
</evidence>
<dbReference type="Pfam" id="PF00578">
    <property type="entry name" value="AhpC-TSA"/>
    <property type="match status" value="1"/>
</dbReference>
<dbReference type="Gene3D" id="3.40.30.10">
    <property type="entry name" value="Glutaredoxin"/>
    <property type="match status" value="1"/>
</dbReference>
<dbReference type="PROSITE" id="PS00194">
    <property type="entry name" value="THIOREDOXIN_1"/>
    <property type="match status" value="1"/>
</dbReference>
<sequence>MSRRSRLLGLLGAALLTLAGCTSEQAGDVPGSGRYQFVAPGGETRIRYDEAERQLAPDISGDDLMSEGEQIGIGDFEDEVVVLNIWGSWCGPCRLEASHLQYVYEETAEDGVAFLGINVRDNVRSAPMDFVSNLGITYPSIYDPSGRSLLGLRGFPRTAVPATIILDRSHRVAAVLLDEVLTEDLLPIVAEIAAEE</sequence>
<dbReference type="InterPro" id="IPR050553">
    <property type="entry name" value="Thioredoxin_ResA/DsbE_sf"/>
</dbReference>
<accession>A0A221VX47</accession>
<dbReference type="PANTHER" id="PTHR42852">
    <property type="entry name" value="THIOL:DISULFIDE INTERCHANGE PROTEIN DSBE"/>
    <property type="match status" value="1"/>
</dbReference>
<dbReference type="EMBL" id="CP022521">
    <property type="protein sequence ID" value="ASO18129.1"/>
    <property type="molecule type" value="Genomic_DNA"/>
</dbReference>
<dbReference type="GO" id="GO:0030313">
    <property type="term" value="C:cell envelope"/>
    <property type="evidence" value="ECO:0007669"/>
    <property type="project" value="UniProtKB-SubCell"/>
</dbReference>
<evidence type="ECO:0000313" key="7">
    <source>
        <dbReference type="Proteomes" id="UP000204221"/>
    </source>
</evidence>
<dbReference type="InterPro" id="IPR000866">
    <property type="entry name" value="AhpC/TSA"/>
</dbReference>
<dbReference type="PROSITE" id="PS51352">
    <property type="entry name" value="THIOREDOXIN_2"/>
    <property type="match status" value="1"/>
</dbReference>
<dbReference type="KEGG" id="ahg:AHOG_02325"/>
<keyword evidence="3" id="KW-0812">Transmembrane</keyword>
<dbReference type="RefSeq" id="WP_093939892.1">
    <property type="nucleotide sequence ID" value="NZ_CP022521.1"/>
</dbReference>
<evidence type="ECO:0000313" key="6">
    <source>
        <dbReference type="EMBL" id="ASO18129.1"/>
    </source>
</evidence>
<dbReference type="GO" id="GO:0016209">
    <property type="term" value="F:antioxidant activity"/>
    <property type="evidence" value="ECO:0007669"/>
    <property type="project" value="InterPro"/>
</dbReference>
<keyword evidence="4" id="KW-1015">Disulfide bond</keyword>
<dbReference type="InterPro" id="IPR013766">
    <property type="entry name" value="Thioredoxin_domain"/>
</dbReference>
<evidence type="ECO:0000256" key="4">
    <source>
        <dbReference type="ARBA" id="ARBA00023157"/>
    </source>
</evidence>
<dbReference type="PANTHER" id="PTHR42852:SF6">
    <property type="entry name" value="THIOL:DISULFIDE INTERCHANGE PROTEIN DSBE"/>
    <property type="match status" value="1"/>
</dbReference>
<keyword evidence="5" id="KW-0676">Redox-active center</keyword>
<comment type="subcellular location">
    <subcellularLocation>
        <location evidence="1">Cell envelope</location>
    </subcellularLocation>
</comment>
<evidence type="ECO:0000256" key="2">
    <source>
        <dbReference type="ARBA" id="ARBA00022748"/>
    </source>
</evidence>
<dbReference type="InterPro" id="IPR017937">
    <property type="entry name" value="Thioredoxin_CS"/>
</dbReference>
<dbReference type="SUPFAM" id="SSF52833">
    <property type="entry name" value="Thioredoxin-like"/>
    <property type="match status" value="1"/>
</dbReference>
<evidence type="ECO:0000256" key="3">
    <source>
        <dbReference type="ARBA" id="ARBA00022968"/>
    </source>
</evidence>
<dbReference type="PROSITE" id="PS51257">
    <property type="entry name" value="PROKAR_LIPOPROTEIN"/>
    <property type="match status" value="1"/>
</dbReference>
<dbReference type="InterPro" id="IPR036249">
    <property type="entry name" value="Thioredoxin-like_sf"/>
</dbReference>
<dbReference type="GO" id="GO:0016491">
    <property type="term" value="F:oxidoreductase activity"/>
    <property type="evidence" value="ECO:0007669"/>
    <property type="project" value="InterPro"/>
</dbReference>
<dbReference type="CDD" id="cd02966">
    <property type="entry name" value="TlpA_like_family"/>
    <property type="match status" value="1"/>
</dbReference>
<organism evidence="6 7">
    <name type="scientific">Actinoalloteichus hoggarensis</name>
    <dbReference type="NCBI Taxonomy" id="1470176"/>
    <lineage>
        <taxon>Bacteria</taxon>
        <taxon>Bacillati</taxon>
        <taxon>Actinomycetota</taxon>
        <taxon>Actinomycetes</taxon>
        <taxon>Pseudonocardiales</taxon>
        <taxon>Pseudonocardiaceae</taxon>
        <taxon>Actinoalloteichus</taxon>
    </lineage>
</organism>
<protein>
    <submittedName>
        <fullName evidence="6">Thiol-disulfide oxidoreductase ResA</fullName>
    </submittedName>
</protein>
<keyword evidence="3" id="KW-0735">Signal-anchor</keyword>
<name>A0A221VX47_9PSEU</name>
<dbReference type="Proteomes" id="UP000204221">
    <property type="component" value="Chromosome"/>
</dbReference>
<reference evidence="6 7" key="1">
    <citation type="submission" date="2017-07" db="EMBL/GenBank/DDBJ databases">
        <title>Complete genome sequence of Actinoalloteichus hoggarensis DSM 45943, type strain of Actinoalloteichus hoggarensis.</title>
        <authorList>
            <person name="Ruckert C."/>
            <person name="Nouioui I."/>
            <person name="Willmese J."/>
            <person name="van Wezel G."/>
            <person name="Klenk H.-P."/>
            <person name="Kalinowski J."/>
            <person name="Zotchev S.B."/>
        </authorList>
    </citation>
    <scope>NUCLEOTIDE SEQUENCE [LARGE SCALE GENOMIC DNA]</scope>
    <source>
        <strain evidence="6 7">DSM 45943</strain>
    </source>
</reference>
<evidence type="ECO:0000256" key="5">
    <source>
        <dbReference type="ARBA" id="ARBA00023284"/>
    </source>
</evidence>